<dbReference type="InterPro" id="IPR029063">
    <property type="entry name" value="SAM-dependent_MTases_sf"/>
</dbReference>
<dbReference type="InterPro" id="IPR035996">
    <property type="entry name" value="4pyrrol_Methylase_sf"/>
</dbReference>
<dbReference type="Gene3D" id="3.40.1010.10">
    <property type="entry name" value="Cobalt-precorrin-4 Transmethylase, Domain 1"/>
    <property type="match status" value="1"/>
</dbReference>
<keyword evidence="4 7" id="KW-0808">Transferase</keyword>
<evidence type="ECO:0000256" key="5">
    <source>
        <dbReference type="ARBA" id="ARBA00022691"/>
    </source>
</evidence>
<dbReference type="GO" id="GO:0008276">
    <property type="term" value="F:protein methyltransferase activity"/>
    <property type="evidence" value="ECO:0007669"/>
    <property type="project" value="InterPro"/>
</dbReference>
<sequence length="417" mass="43963">MSPFTLNSDPKSSTTPSRPWLTIIGIGEDGRAGLSAAALAALDGAELVIGGARHLELAAPLAVRALVWPSPFAEGYPMILARRGQPTCVLATGDPFHYGVGAELARRIPADEIVSFPHASAFSLAAARMGWSLPECECVSLHGRALERIIPHLQPGARLLALSWDGSTPGKLADLMMRRGLGASAITVLEAMGGPRERIRHATASDFGLAEIDPLNTVAIEVVAAGDARIVPLAPGLPDSWFENDGQLTKAEMRALTLAALSPKAGELLWDIGAGAGSVGIEWCLRHPRNCCIGIEEREERAERARRNAAELGAMALDIRLGRAPEALGGLPAPDAVFIGGGASEPGVFDAAWAALKSGGRLVINAITLETETLLGTLHARYGGAMRRLALSRLERVGSMHGWRGAMPVTQWVVIKP</sequence>
<keyword evidence="8" id="KW-1185">Reference proteome</keyword>
<evidence type="ECO:0000313" key="8">
    <source>
        <dbReference type="Proteomes" id="UP000436483"/>
    </source>
</evidence>
<dbReference type="InterPro" id="IPR000878">
    <property type="entry name" value="4pyrrol_Mease"/>
</dbReference>
<dbReference type="InterPro" id="IPR050714">
    <property type="entry name" value="Cobalamin_biosynth_MTase"/>
</dbReference>
<dbReference type="EMBL" id="WURB01000023">
    <property type="protein sequence ID" value="MXQ13904.1"/>
    <property type="molecule type" value="Genomic_DNA"/>
</dbReference>
<proteinExistence type="predicted"/>
<dbReference type="Proteomes" id="UP000436483">
    <property type="component" value="Unassembled WGS sequence"/>
</dbReference>
<comment type="caution">
    <text evidence="7">The sequence shown here is derived from an EMBL/GenBank/DDBJ whole genome shotgun (WGS) entry which is preliminary data.</text>
</comment>
<feature type="domain" description="Tetrapyrrole methylase" evidence="6">
    <location>
        <begin position="21"/>
        <end position="206"/>
    </location>
</feature>
<dbReference type="InterPro" id="IPR014008">
    <property type="entry name" value="Cbl_synth_MTase_CbiT"/>
</dbReference>
<dbReference type="UniPathway" id="UPA00148"/>
<keyword evidence="5" id="KW-0949">S-adenosyl-L-methionine</keyword>
<dbReference type="RefSeq" id="WP_160887338.1">
    <property type="nucleotide sequence ID" value="NZ_WURB01000023.1"/>
</dbReference>
<dbReference type="InterPro" id="IPR014777">
    <property type="entry name" value="4pyrrole_Mease_sub1"/>
</dbReference>
<dbReference type="SUPFAM" id="SSF53790">
    <property type="entry name" value="Tetrapyrrole methylase"/>
    <property type="match status" value="1"/>
</dbReference>
<dbReference type="InterPro" id="IPR012818">
    <property type="entry name" value="CbiE"/>
</dbReference>
<dbReference type="Gene3D" id="3.40.50.150">
    <property type="entry name" value="Vaccinia Virus protein VP39"/>
    <property type="match status" value="1"/>
</dbReference>
<evidence type="ECO:0000313" key="7">
    <source>
        <dbReference type="EMBL" id="MXQ13904.1"/>
    </source>
</evidence>
<evidence type="ECO:0000259" key="6">
    <source>
        <dbReference type="Pfam" id="PF00590"/>
    </source>
</evidence>
<dbReference type="PANTHER" id="PTHR43182:SF1">
    <property type="entry name" value="COBALT-PRECORRIN-7 C(5)-METHYLTRANSFERASE"/>
    <property type="match status" value="1"/>
</dbReference>
<evidence type="ECO:0000256" key="2">
    <source>
        <dbReference type="ARBA" id="ARBA00022573"/>
    </source>
</evidence>
<dbReference type="AlphaFoldDB" id="A0A7X3MVC8"/>
<dbReference type="OrthoDB" id="9787825at2"/>
<keyword evidence="2" id="KW-0169">Cobalamin biosynthesis</keyword>
<dbReference type="Pfam" id="PF00590">
    <property type="entry name" value="TP_methylase"/>
    <property type="match status" value="1"/>
</dbReference>
<organism evidence="7 8">
    <name type="scientific">Microvirga makkahensis</name>
    <dbReference type="NCBI Taxonomy" id="1128670"/>
    <lineage>
        <taxon>Bacteria</taxon>
        <taxon>Pseudomonadati</taxon>
        <taxon>Pseudomonadota</taxon>
        <taxon>Alphaproteobacteria</taxon>
        <taxon>Hyphomicrobiales</taxon>
        <taxon>Methylobacteriaceae</taxon>
        <taxon>Microvirga</taxon>
    </lineage>
</organism>
<accession>A0A7X3MVC8</accession>
<evidence type="ECO:0000256" key="3">
    <source>
        <dbReference type="ARBA" id="ARBA00022603"/>
    </source>
</evidence>
<reference evidence="7 8" key="1">
    <citation type="submission" date="2019-12" db="EMBL/GenBank/DDBJ databases">
        <authorList>
            <person name="Yuan C.-G."/>
        </authorList>
    </citation>
    <scope>NUCLEOTIDE SEQUENCE [LARGE SCALE GENOMIC DNA]</scope>
    <source>
        <strain evidence="7 8">KCTC 23863</strain>
    </source>
</reference>
<dbReference type="SUPFAM" id="SSF53335">
    <property type="entry name" value="S-adenosyl-L-methionine-dependent methyltransferases"/>
    <property type="match status" value="1"/>
</dbReference>
<dbReference type="InterPro" id="IPR006365">
    <property type="entry name" value="Cbl_synth_CobL"/>
</dbReference>
<evidence type="ECO:0000256" key="4">
    <source>
        <dbReference type="ARBA" id="ARBA00022679"/>
    </source>
</evidence>
<keyword evidence="3 7" id="KW-0489">Methyltransferase</keyword>
<dbReference type="PANTHER" id="PTHR43182">
    <property type="entry name" value="COBALT-PRECORRIN-6B C(15)-METHYLTRANSFERASE (DECARBOXYLATING)"/>
    <property type="match status" value="1"/>
</dbReference>
<dbReference type="CDD" id="cd11644">
    <property type="entry name" value="Precorrin-6Y-MT"/>
    <property type="match status" value="1"/>
</dbReference>
<dbReference type="PIRSF" id="PIRSF036428">
    <property type="entry name" value="CobL"/>
    <property type="match status" value="1"/>
</dbReference>
<name>A0A7X3MVC8_9HYPH</name>
<dbReference type="Pfam" id="PF01135">
    <property type="entry name" value="PCMT"/>
    <property type="match status" value="1"/>
</dbReference>
<evidence type="ECO:0000256" key="1">
    <source>
        <dbReference type="ARBA" id="ARBA00004953"/>
    </source>
</evidence>
<dbReference type="GO" id="GO:0009236">
    <property type="term" value="P:cobalamin biosynthetic process"/>
    <property type="evidence" value="ECO:0007669"/>
    <property type="project" value="UniProtKB-UniPathway"/>
</dbReference>
<dbReference type="GO" id="GO:0032259">
    <property type="term" value="P:methylation"/>
    <property type="evidence" value="ECO:0007669"/>
    <property type="project" value="UniProtKB-KW"/>
</dbReference>
<dbReference type="NCBIfam" id="TIGR02469">
    <property type="entry name" value="CbiT"/>
    <property type="match status" value="1"/>
</dbReference>
<dbReference type="NCBIfam" id="TIGR02467">
    <property type="entry name" value="CbiE"/>
    <property type="match status" value="1"/>
</dbReference>
<protein>
    <submittedName>
        <fullName evidence="7">Precorrin-6y C5,15-methyltransferase (Decarboxylating) subunit CbiE</fullName>
    </submittedName>
</protein>
<gene>
    <name evidence="7" type="primary">cbiE</name>
    <name evidence="7" type="ORF">GR328_21065</name>
</gene>
<comment type="pathway">
    <text evidence="1">Cofactor biosynthesis; adenosylcobalamin biosynthesis.</text>
</comment>
<reference evidence="7 8" key="2">
    <citation type="submission" date="2020-01" db="EMBL/GenBank/DDBJ databases">
        <title>Microvirga sp. nov., an arsenate reduction bacterium isolated from Tibet hotspring sediments.</title>
        <authorList>
            <person name="Xian W.-D."/>
            <person name="Li W.-J."/>
        </authorList>
    </citation>
    <scope>NUCLEOTIDE SEQUENCE [LARGE SCALE GENOMIC DNA]</scope>
    <source>
        <strain evidence="7 8">KCTC 23863</strain>
    </source>
</reference>